<proteinExistence type="predicted"/>
<reference evidence="3" key="1">
    <citation type="submission" date="2021-11" db="EMBL/GenBank/DDBJ databases">
        <title>Cultivation dependent microbiological survey of springs from the worlds oldest radium mine currently devoted to the extraction of radon-saturated water.</title>
        <authorList>
            <person name="Kapinusova G."/>
            <person name="Smrhova T."/>
            <person name="Strejcek M."/>
            <person name="Suman J."/>
            <person name="Jani K."/>
            <person name="Pajer P."/>
            <person name="Uhlik O."/>
        </authorList>
    </citation>
    <scope>NUCLEOTIDE SEQUENCE [LARGE SCALE GENOMIC DNA]</scope>
    <source>
        <strain evidence="3">J379</strain>
    </source>
</reference>
<feature type="region of interest" description="Disordered" evidence="1">
    <location>
        <begin position="131"/>
        <end position="193"/>
    </location>
</feature>
<keyword evidence="3" id="KW-1185">Reference proteome</keyword>
<sequence>MVKELARRLETHGHQRDVELPRCRGAFTGCALKSRHPQRLRDQDFLQISVKGLRKDSPLGQFMRRRGRRTLVDRSYTGNSGTPEVERAPKLMDEPWTIQGGTTLPRRTNALRDVVLCGRPLPAPHATEGLEPTACAQRAGHVPVPGPPTTRRRHDRPSTSSASTARSNGATSRDAIGNRTRTRERPATLTPNS</sequence>
<gene>
    <name evidence="2" type="ORF">LRS13_04950</name>
</gene>
<evidence type="ECO:0000313" key="2">
    <source>
        <dbReference type="EMBL" id="UUY04881.1"/>
    </source>
</evidence>
<dbReference type="Proteomes" id="UP001058860">
    <property type="component" value="Chromosome"/>
</dbReference>
<feature type="compositionally biased region" description="Low complexity" evidence="1">
    <location>
        <begin position="158"/>
        <end position="173"/>
    </location>
</feature>
<evidence type="ECO:0000256" key="1">
    <source>
        <dbReference type="SAM" id="MobiDB-lite"/>
    </source>
</evidence>
<name>A0ABY5PJP7_9ACTN</name>
<dbReference type="EMBL" id="CP088295">
    <property type="protein sequence ID" value="UUY04881.1"/>
    <property type="molecule type" value="Genomic_DNA"/>
</dbReference>
<organism evidence="2 3">
    <name type="scientific">Svornostia abyssi</name>
    <dbReference type="NCBI Taxonomy" id="2898438"/>
    <lineage>
        <taxon>Bacteria</taxon>
        <taxon>Bacillati</taxon>
        <taxon>Actinomycetota</taxon>
        <taxon>Thermoleophilia</taxon>
        <taxon>Solirubrobacterales</taxon>
        <taxon>Baekduiaceae</taxon>
        <taxon>Svornostia</taxon>
    </lineage>
</organism>
<dbReference type="RefSeq" id="WP_353866896.1">
    <property type="nucleotide sequence ID" value="NZ_CP088295.1"/>
</dbReference>
<accession>A0ABY5PJP7</accession>
<protein>
    <submittedName>
        <fullName evidence="2">Uncharacterized protein</fullName>
    </submittedName>
</protein>
<evidence type="ECO:0000313" key="3">
    <source>
        <dbReference type="Proteomes" id="UP001058860"/>
    </source>
</evidence>